<dbReference type="Proteomes" id="UP001500368">
    <property type="component" value="Unassembled WGS sequence"/>
</dbReference>
<evidence type="ECO:0000313" key="2">
    <source>
        <dbReference type="Proteomes" id="UP001500368"/>
    </source>
</evidence>
<evidence type="ECO:0000313" key="1">
    <source>
        <dbReference type="EMBL" id="GAA4923566.1"/>
    </source>
</evidence>
<keyword evidence="2" id="KW-1185">Reference proteome</keyword>
<comment type="caution">
    <text evidence="1">The sequence shown here is derived from an EMBL/GenBank/DDBJ whole genome shotgun (WGS) entry which is preliminary data.</text>
</comment>
<dbReference type="EMBL" id="BAABLW010000007">
    <property type="protein sequence ID" value="GAA4923566.1"/>
    <property type="molecule type" value="Genomic_DNA"/>
</dbReference>
<protein>
    <submittedName>
        <fullName evidence="1">Uncharacterized protein</fullName>
    </submittedName>
</protein>
<reference evidence="2" key="1">
    <citation type="journal article" date="2019" name="Int. J. Syst. Evol. Microbiol.">
        <title>The Global Catalogue of Microorganisms (GCM) 10K type strain sequencing project: providing services to taxonomists for standard genome sequencing and annotation.</title>
        <authorList>
            <consortium name="The Broad Institute Genomics Platform"/>
            <consortium name="The Broad Institute Genome Sequencing Center for Infectious Disease"/>
            <person name="Wu L."/>
            <person name="Ma J."/>
        </authorList>
    </citation>
    <scope>NUCLEOTIDE SEQUENCE [LARGE SCALE GENOMIC DNA]</scope>
    <source>
        <strain evidence="2">JCM 19129</strain>
    </source>
</reference>
<proteinExistence type="predicted"/>
<name>A0ABP9G8G8_9MICC</name>
<sequence length="50" mass="5607">MAEHWHETVEPYQEPHDVALEGLSAEERAQVEAQVAEMQRIAAENPNAGH</sequence>
<accession>A0ABP9G8G8</accession>
<organism evidence="1 2">
    <name type="scientific">Nesterenkonia rhizosphaerae</name>
    <dbReference type="NCBI Taxonomy" id="1348272"/>
    <lineage>
        <taxon>Bacteria</taxon>
        <taxon>Bacillati</taxon>
        <taxon>Actinomycetota</taxon>
        <taxon>Actinomycetes</taxon>
        <taxon>Micrococcales</taxon>
        <taxon>Micrococcaceae</taxon>
        <taxon>Nesterenkonia</taxon>
    </lineage>
</organism>
<gene>
    <name evidence="1" type="ORF">GCM10025790_20880</name>
</gene>
<dbReference type="RefSeq" id="WP_345477948.1">
    <property type="nucleotide sequence ID" value="NZ_BAABLW010000007.1"/>
</dbReference>